<dbReference type="RefSeq" id="XP_067759775.1">
    <property type="nucleotide sequence ID" value="XM_067903220.1"/>
</dbReference>
<evidence type="ECO:0000313" key="2">
    <source>
        <dbReference type="EMBL" id="KAG5511683.1"/>
    </source>
</evidence>
<protein>
    <submittedName>
        <fullName evidence="2">Uncharacterized protein</fullName>
    </submittedName>
</protein>
<gene>
    <name evidence="2" type="ORF">JKF63_07280</name>
</gene>
<evidence type="ECO:0000313" key="3">
    <source>
        <dbReference type="Proteomes" id="UP000674318"/>
    </source>
</evidence>
<keyword evidence="3" id="KW-1185">Reference proteome</keyword>
<dbReference type="AlphaFoldDB" id="A0A836YJ69"/>
<proteinExistence type="predicted"/>
<evidence type="ECO:0000256" key="1">
    <source>
        <dbReference type="SAM" id="MobiDB-lite"/>
    </source>
</evidence>
<reference evidence="2 3" key="1">
    <citation type="submission" date="2021-02" db="EMBL/GenBank/DDBJ databases">
        <title>Porcisia hertigi Genome sequencing and assembly.</title>
        <authorList>
            <person name="Almutairi H."/>
            <person name="Gatherer D."/>
        </authorList>
    </citation>
    <scope>NUCLEOTIDE SEQUENCE [LARGE SCALE GENOMIC DNA]</scope>
    <source>
        <strain evidence="2 3">C119</strain>
    </source>
</reference>
<name>A0A836YJ69_9TRYP</name>
<feature type="region of interest" description="Disordered" evidence="1">
    <location>
        <begin position="83"/>
        <end position="127"/>
    </location>
</feature>
<sequence length="248" mass="26205">MADSNAEAAATVASPTLAKPLSYVSLSSHDGKCVILPVAAAAGSRVLHGLFQGLFVMHLHQSTSPVDASTPVQQHVVEEDVRAEQLQAPGPSSSRDSSSTTHGGAPGEVKSWSAGGEHSSGVRDNEEENYTHYKSGAAYRCYAAVFPSHEVCRPPPHLPRLRGDGGGPAAAAAAAPLPRVPPLLDVPLRTLEMSTLTRVAEFLVVKITVANHPHYLHVPDIFCDLDRGSERDQLVAVQVLLGADFLNC</sequence>
<accession>A0A836YJ69</accession>
<dbReference type="OrthoDB" id="266645at2759"/>
<dbReference type="KEGG" id="phet:94293297"/>
<dbReference type="GeneID" id="94293297"/>
<comment type="caution">
    <text evidence="2">The sequence shown here is derived from an EMBL/GenBank/DDBJ whole genome shotgun (WGS) entry which is preliminary data.</text>
</comment>
<dbReference type="Proteomes" id="UP000674318">
    <property type="component" value="Unassembled WGS sequence"/>
</dbReference>
<organism evidence="2 3">
    <name type="scientific">Porcisia hertigi</name>
    <dbReference type="NCBI Taxonomy" id="2761500"/>
    <lineage>
        <taxon>Eukaryota</taxon>
        <taxon>Discoba</taxon>
        <taxon>Euglenozoa</taxon>
        <taxon>Kinetoplastea</taxon>
        <taxon>Metakinetoplastina</taxon>
        <taxon>Trypanosomatida</taxon>
        <taxon>Trypanosomatidae</taxon>
        <taxon>Leishmaniinae</taxon>
        <taxon>Porcisia</taxon>
    </lineage>
</organism>
<dbReference type="EMBL" id="JAFJZO010000004">
    <property type="protein sequence ID" value="KAG5511683.1"/>
    <property type="molecule type" value="Genomic_DNA"/>
</dbReference>